<dbReference type="EMBL" id="JAJNBZ010000030">
    <property type="protein sequence ID" value="MCE5172551.1"/>
    <property type="molecule type" value="Genomic_DNA"/>
</dbReference>
<evidence type="ECO:0000313" key="1">
    <source>
        <dbReference type="EMBL" id="MCE5172551.1"/>
    </source>
</evidence>
<protein>
    <submittedName>
        <fullName evidence="1">Uncharacterized protein</fullName>
    </submittedName>
</protein>
<accession>A0ABS8YQC1</accession>
<keyword evidence="2" id="KW-1185">Reference proteome</keyword>
<proteinExistence type="predicted"/>
<dbReference type="Proteomes" id="UP001199916">
    <property type="component" value="Unassembled WGS sequence"/>
</dbReference>
<evidence type="ECO:0000313" key="2">
    <source>
        <dbReference type="Proteomes" id="UP001199916"/>
    </source>
</evidence>
<comment type="caution">
    <text evidence="1">The sequence shown here is derived from an EMBL/GenBank/DDBJ whole genome shotgun (WGS) entry which is preliminary data.</text>
</comment>
<reference evidence="1 2" key="1">
    <citation type="submission" date="2021-11" db="EMBL/GenBank/DDBJ databases">
        <title>Draft genome sequence of Paenibacillus profundus YoMME, a new Gram-positive bacteria with exoelectrogenic properties.</title>
        <authorList>
            <person name="Hubenova Y."/>
            <person name="Hubenova E."/>
            <person name="Manasiev Y."/>
            <person name="Peykov S."/>
            <person name="Mitov M."/>
        </authorList>
    </citation>
    <scope>NUCLEOTIDE SEQUENCE [LARGE SCALE GENOMIC DNA]</scope>
    <source>
        <strain evidence="1 2">YoMME</strain>
    </source>
</reference>
<name>A0ABS8YQC1_9BACL</name>
<dbReference type="RefSeq" id="WP_233698693.1">
    <property type="nucleotide sequence ID" value="NZ_JAJNBZ010000030.1"/>
</dbReference>
<sequence>MLNDKAVAVELQEWMAPNDYMNIEYIRDTMHCYFKIWDTPGVYSKTIGVLTFESIWAVRVQRYRRLNYYPQEEEHSFRSYFLVVPSSSWLKSLIKLRDEEDSEWRNFDKKEYFHYVIQNNDHYIEIISSEIIIDYKIV</sequence>
<organism evidence="1 2">
    <name type="scientific">Paenibacillus profundus</name>
    <dbReference type="NCBI Taxonomy" id="1173085"/>
    <lineage>
        <taxon>Bacteria</taxon>
        <taxon>Bacillati</taxon>
        <taxon>Bacillota</taxon>
        <taxon>Bacilli</taxon>
        <taxon>Bacillales</taxon>
        <taxon>Paenibacillaceae</taxon>
        <taxon>Paenibacillus</taxon>
    </lineage>
</organism>
<gene>
    <name evidence="1" type="ORF">LQV63_25105</name>
</gene>